<reference evidence="1 2" key="1">
    <citation type="journal article" date="2019" name="Int. J. Syst. Evol. Microbiol.">
        <title>The Global Catalogue of Microorganisms (GCM) 10K type strain sequencing project: providing services to taxonomists for standard genome sequencing and annotation.</title>
        <authorList>
            <consortium name="The Broad Institute Genomics Platform"/>
            <consortium name="The Broad Institute Genome Sequencing Center for Infectious Disease"/>
            <person name="Wu L."/>
            <person name="Ma J."/>
        </authorList>
    </citation>
    <scope>NUCLEOTIDE SEQUENCE [LARGE SCALE GENOMIC DNA]</scope>
    <source>
        <strain evidence="1 2">CGMCC 1.12689</strain>
    </source>
</reference>
<evidence type="ECO:0000313" key="2">
    <source>
        <dbReference type="Proteomes" id="UP001597185"/>
    </source>
</evidence>
<protein>
    <recommendedName>
        <fullName evidence="3">S1 motif domain-containing protein</fullName>
    </recommendedName>
</protein>
<sequence>MPRDRRSQNDFEEGEIYRGCVKRISNSGNGLIAVKGCYLNLGQIDSKYVGDVVRYEYRGGKDAKLIGRPPDNPLEEEWSRSRNNLLNGNM</sequence>
<organism evidence="1 2">
    <name type="scientific">Halorubrum laminariae</name>
    <dbReference type="NCBI Taxonomy" id="1433523"/>
    <lineage>
        <taxon>Archaea</taxon>
        <taxon>Methanobacteriati</taxon>
        <taxon>Methanobacteriota</taxon>
        <taxon>Stenosarchaea group</taxon>
        <taxon>Halobacteria</taxon>
        <taxon>Halobacteriales</taxon>
        <taxon>Haloferacaceae</taxon>
        <taxon>Halorubrum</taxon>
    </lineage>
</organism>
<keyword evidence="2" id="KW-1185">Reference proteome</keyword>
<dbReference type="RefSeq" id="WP_256418720.1">
    <property type="nucleotide sequence ID" value="NZ_JANHDL010000008.1"/>
</dbReference>
<comment type="caution">
    <text evidence="1">The sequence shown here is derived from an EMBL/GenBank/DDBJ whole genome shotgun (WGS) entry which is preliminary data.</text>
</comment>
<accession>A0ABD6C4I5</accession>
<dbReference type="Proteomes" id="UP001597185">
    <property type="component" value="Unassembled WGS sequence"/>
</dbReference>
<dbReference type="EMBL" id="JBHUDB010000024">
    <property type="protein sequence ID" value="MFD1572212.1"/>
    <property type="molecule type" value="Genomic_DNA"/>
</dbReference>
<name>A0ABD6C4I5_9EURY</name>
<evidence type="ECO:0000313" key="1">
    <source>
        <dbReference type="EMBL" id="MFD1572212.1"/>
    </source>
</evidence>
<evidence type="ECO:0008006" key="3">
    <source>
        <dbReference type="Google" id="ProtNLM"/>
    </source>
</evidence>
<gene>
    <name evidence="1" type="ORF">ACFR9T_16790</name>
</gene>
<proteinExistence type="predicted"/>
<dbReference type="AlphaFoldDB" id="A0ABD6C4I5"/>